<dbReference type="EMBL" id="LEKV01001900">
    <property type="protein sequence ID" value="KVI04902.1"/>
    <property type="molecule type" value="Genomic_DNA"/>
</dbReference>
<dbReference type="Gramene" id="KVI04902">
    <property type="protein sequence ID" value="KVI04902"/>
    <property type="gene ID" value="Ccrd_016769"/>
</dbReference>
<dbReference type="PANTHER" id="PTHR38020">
    <property type="entry name" value="UROPORPHYRINOGEN-III SYNTHASE"/>
    <property type="match status" value="1"/>
</dbReference>
<reference evidence="1 2" key="1">
    <citation type="journal article" date="2016" name="Sci. Rep.">
        <title>The genome sequence of the outbreeding globe artichoke constructed de novo incorporating a phase-aware low-pass sequencing strategy of F1 progeny.</title>
        <authorList>
            <person name="Scaglione D."/>
            <person name="Reyes-Chin-Wo S."/>
            <person name="Acquadro A."/>
            <person name="Froenicke L."/>
            <person name="Portis E."/>
            <person name="Beitel C."/>
            <person name="Tirone M."/>
            <person name="Mauro R."/>
            <person name="Lo Monaco A."/>
            <person name="Mauromicale G."/>
            <person name="Faccioli P."/>
            <person name="Cattivelli L."/>
            <person name="Rieseberg L."/>
            <person name="Michelmore R."/>
            <person name="Lanteri S."/>
        </authorList>
    </citation>
    <scope>NUCLEOTIDE SEQUENCE [LARGE SCALE GENOMIC DNA]</scope>
    <source>
        <strain evidence="1">2C</strain>
    </source>
</reference>
<accession>A0A103Y9B6</accession>
<name>A0A103Y9B6_CYNCS</name>
<evidence type="ECO:0000313" key="1">
    <source>
        <dbReference type="EMBL" id="KVI04902.1"/>
    </source>
</evidence>
<protein>
    <recommendedName>
        <fullName evidence="3">Uroporphyrinogen-III synthase</fullName>
    </recommendedName>
</protein>
<keyword evidence="2" id="KW-1185">Reference proteome</keyword>
<organism evidence="1 2">
    <name type="scientific">Cynara cardunculus var. scolymus</name>
    <name type="common">Globe artichoke</name>
    <name type="synonym">Cynara scolymus</name>
    <dbReference type="NCBI Taxonomy" id="59895"/>
    <lineage>
        <taxon>Eukaryota</taxon>
        <taxon>Viridiplantae</taxon>
        <taxon>Streptophyta</taxon>
        <taxon>Embryophyta</taxon>
        <taxon>Tracheophyta</taxon>
        <taxon>Spermatophyta</taxon>
        <taxon>Magnoliopsida</taxon>
        <taxon>eudicotyledons</taxon>
        <taxon>Gunneridae</taxon>
        <taxon>Pentapetalae</taxon>
        <taxon>asterids</taxon>
        <taxon>campanulids</taxon>
        <taxon>Asterales</taxon>
        <taxon>Asteraceae</taxon>
        <taxon>Carduoideae</taxon>
        <taxon>Cardueae</taxon>
        <taxon>Carduinae</taxon>
        <taxon>Cynara</taxon>
    </lineage>
</organism>
<sequence>MPSGESFTISALGKDVDLIDNSFIGRICDNSRRIKLLVPEIATPTSLARALGLGRGRKVLCPVPLVVGLEEPRVVPDFLRDLVSKGWVAVRVNAYETPWMGAMCAATLLVSKGWEWWMRLLTWIDVGDGSRVSEITVKIVPAIGLIERIHDERCMGPHIVGFKTGPASLDRVAIGPAAADVVYVRLECGIGGIWFRDTPFLALSRHRCCWCWFWCRTCWRVL</sequence>
<dbReference type="STRING" id="59895.A0A103Y9B6"/>
<gene>
    <name evidence="1" type="ORF">Ccrd_016769</name>
</gene>
<evidence type="ECO:0000313" key="2">
    <source>
        <dbReference type="Proteomes" id="UP000243975"/>
    </source>
</evidence>
<proteinExistence type="predicted"/>
<dbReference type="PANTHER" id="PTHR38020:SF1">
    <property type="entry name" value="UROPORPHYRINOGEN-III SYNTHASE"/>
    <property type="match status" value="1"/>
</dbReference>
<dbReference type="AlphaFoldDB" id="A0A103Y9B6"/>
<evidence type="ECO:0008006" key="3">
    <source>
        <dbReference type="Google" id="ProtNLM"/>
    </source>
</evidence>
<comment type="caution">
    <text evidence="1">The sequence shown here is derived from an EMBL/GenBank/DDBJ whole genome shotgun (WGS) entry which is preliminary data.</text>
</comment>
<dbReference type="Proteomes" id="UP000243975">
    <property type="component" value="Unassembled WGS sequence"/>
</dbReference>